<dbReference type="OrthoDB" id="192108at2759"/>
<evidence type="ECO:0000259" key="6">
    <source>
        <dbReference type="Pfam" id="PF03177"/>
    </source>
</evidence>
<comment type="similarity">
    <text evidence="2">Belongs to the non-repetitive/WGA-negative nucleoporin family.</text>
</comment>
<gene>
    <name evidence="8" type="ORF">TrLO_g7231</name>
</gene>
<feature type="domain" description="Nucleoporin Nup133/Nup155-like N-terminal" evidence="7">
    <location>
        <begin position="51"/>
        <end position="280"/>
    </location>
</feature>
<evidence type="ECO:0000313" key="9">
    <source>
        <dbReference type="Proteomes" id="UP001165122"/>
    </source>
</evidence>
<dbReference type="GO" id="GO:0000972">
    <property type="term" value="P:transcription-dependent tethering of RNA polymerase II gene DNA at nuclear periphery"/>
    <property type="evidence" value="ECO:0007669"/>
    <property type="project" value="TreeGrafter"/>
</dbReference>
<dbReference type="EMBL" id="BRXW01000416">
    <property type="protein sequence ID" value="GMH52291.1"/>
    <property type="molecule type" value="Genomic_DNA"/>
</dbReference>
<sequence>MAAASSDWEILQTSSSFITNALRTDESPTSSLQSQFLQPPVYHPPTPSLAKYNSTTLSPVPQLLTKLYPTTEVCSLTGYLKHLRLTFSTIDSNLYLFPPEGTDFISYTGLTQVITSVTECKPQTKTFTDAITHTIIVTTPTEIHVLAVTRKANFTQETNVIPTNIILPLVNPVTCVAGSALSGRVLAGDSRGDIFEVVYTTQQTTSWASTVARTFLNSSRSKARKINHTTSSWVPEIVTTIQQKFTGRGAVKEVALDDERGLGWGLWKDGTVEAFDMKIGGNVKADSGFGETLKTLSSINLPNLMTQYLTLMTRSSSYSNTSSILIHTGSLPAVGGSAGARALLKTLPCVTFDTLKIVPNVRSNAIFAWVGCSNGLEIYLACTATQVKIAHVKCPLDSDYKPTSAITTNLYINSTSTEIPFTGNLNSGASSHVVGDGSLVVSRSGNGNYVYCRSFGNVFSVQPIGGDICDVVEIPIDDSKEATYIDTLNRRSKTPNDAQINKVFKSEKVSQPIKISYHESSPDDDKFFYKGGDFATLKYFTGGAAVIVSRGGSRRIALESRRDMISRGLNENTLKDIIASAKKTQEVGDVFSELFALAVSESDGRRVISKMFEQSNSPKMNEGRVEYSWVAEGLSRFVSRCLRPVWFKAVVEANPLKKGKDGKVPPGGSTKILISGATLDKIRAPLFALQNLLKTFFLPAVSTASASIAKSKSNNDNNNANTGAESVLTRTMIFYNATNNTNPATNSAAPSSTTTNDNDAKRAEEQCIHSLYRLVSRAVQALSLIDLLTYAHELEGVPGVDWGALSGATFKAWVVDREVHEVIKSVLTGITSYTRDANSNNGDFESDKLANALSHQCYLYFSSGDRLSYEGFKLCSTGGGQNAGRAGVLLRKAARFWKSANVVCAQNSSFDRAIDALFNIRAVEGIVDVTIATAANFGGTVKGSGAEDDEGDASVDVPGLFEWEQGIYSGVGTGTGGSTSEDARKKCYAVMIAKLHSLIDLREDEKADQLIGFATYSHDEMLHEALYSDLLATGEAERLIRINSPRLEAYLSRHDLSLLWRFYVVHNRPNDACVLMTSRGLSKERIPIDERVASFSRALQFDDGNSELRERLEVAALQRQVLSSISELVKEGTVDASVEDEIRYRLLDLSELYNDVCGPYTLWADCLSILLVSGMQNIENVELLWKALICDSLADDCENEAVLAHLLNMREGVPSRPSSSRGTMFESGEWIASVKNVVVSTGRNLWGRGGDYTVPLKMLIFELEGLRRCWAAIGKTSENFVIQVFLDIGVAPLDILDGYLATLTDREALGADKLERLHYIRGICEILQVVVREHSSANLRKIIDNVISQTESLVVVGSQHAGEVENLLEVLKQFEGRVR</sequence>
<reference evidence="9" key="1">
    <citation type="journal article" date="2023" name="Commun. Biol.">
        <title>Genome analysis of Parmales, the sister group of diatoms, reveals the evolutionary specialization of diatoms from phago-mixotrophs to photoautotrophs.</title>
        <authorList>
            <person name="Ban H."/>
            <person name="Sato S."/>
            <person name="Yoshikawa S."/>
            <person name="Yamada K."/>
            <person name="Nakamura Y."/>
            <person name="Ichinomiya M."/>
            <person name="Sato N."/>
            <person name="Blanc-Mathieu R."/>
            <person name="Endo H."/>
            <person name="Kuwata A."/>
            <person name="Ogata H."/>
        </authorList>
    </citation>
    <scope>NUCLEOTIDE SEQUENCE [LARGE SCALE GENOMIC DNA]</scope>
    <source>
        <strain evidence="9">NIES 3700</strain>
    </source>
</reference>
<evidence type="ECO:0000256" key="2">
    <source>
        <dbReference type="ARBA" id="ARBA00007373"/>
    </source>
</evidence>
<dbReference type="Pfam" id="PF08801">
    <property type="entry name" value="Nucleoporin_N"/>
    <property type="match status" value="1"/>
</dbReference>
<dbReference type="Pfam" id="PF03177">
    <property type="entry name" value="Nucleoporin_C"/>
    <property type="match status" value="1"/>
</dbReference>
<keyword evidence="3" id="KW-0813">Transport</keyword>
<dbReference type="Gene3D" id="1.20.120.1880">
    <property type="entry name" value="Nucleoporin, helical C-terminal domain"/>
    <property type="match status" value="1"/>
</dbReference>
<protein>
    <submittedName>
        <fullName evidence="8">Uncharacterized protein</fullName>
    </submittedName>
</protein>
<comment type="subcellular location">
    <subcellularLocation>
        <location evidence="1">Nucleus</location>
    </subcellularLocation>
</comment>
<dbReference type="InterPro" id="IPR014908">
    <property type="entry name" value="Nucleoporin_Nup133/Nup155_N"/>
</dbReference>
<keyword evidence="4" id="KW-0539">Nucleus</keyword>
<evidence type="ECO:0000313" key="8">
    <source>
        <dbReference type="EMBL" id="GMH52291.1"/>
    </source>
</evidence>
<dbReference type="GO" id="GO:0006405">
    <property type="term" value="P:RNA export from nucleus"/>
    <property type="evidence" value="ECO:0007669"/>
    <property type="project" value="TreeGrafter"/>
</dbReference>
<evidence type="ECO:0000256" key="3">
    <source>
        <dbReference type="ARBA" id="ARBA00022448"/>
    </source>
</evidence>
<dbReference type="Gene3D" id="1.20.58.1780">
    <property type="match status" value="1"/>
</dbReference>
<evidence type="ECO:0000256" key="1">
    <source>
        <dbReference type="ARBA" id="ARBA00004123"/>
    </source>
</evidence>
<dbReference type="Proteomes" id="UP001165122">
    <property type="component" value="Unassembled WGS sequence"/>
</dbReference>
<dbReference type="InterPro" id="IPR004870">
    <property type="entry name" value="Nucleoporin_Nup155"/>
</dbReference>
<evidence type="ECO:0000256" key="5">
    <source>
        <dbReference type="SAM" id="MobiDB-lite"/>
    </source>
</evidence>
<organism evidence="8 9">
    <name type="scientific">Triparma laevis f. longispina</name>
    <dbReference type="NCBI Taxonomy" id="1714387"/>
    <lineage>
        <taxon>Eukaryota</taxon>
        <taxon>Sar</taxon>
        <taxon>Stramenopiles</taxon>
        <taxon>Ochrophyta</taxon>
        <taxon>Bolidophyceae</taxon>
        <taxon>Parmales</taxon>
        <taxon>Triparmaceae</taxon>
        <taxon>Triparma</taxon>
    </lineage>
</organism>
<dbReference type="GO" id="GO:0017056">
    <property type="term" value="F:structural constituent of nuclear pore"/>
    <property type="evidence" value="ECO:0007669"/>
    <property type="project" value="InterPro"/>
</dbReference>
<proteinExistence type="inferred from homology"/>
<comment type="caution">
    <text evidence="8">The sequence shown here is derived from an EMBL/GenBank/DDBJ whole genome shotgun (WGS) entry which is preliminary data.</text>
</comment>
<feature type="compositionally biased region" description="Low complexity" evidence="5">
    <location>
        <begin position="740"/>
        <end position="756"/>
    </location>
</feature>
<dbReference type="InterPro" id="IPR007187">
    <property type="entry name" value="Nucleoporin_Nup133/Nup155_C"/>
</dbReference>
<feature type="region of interest" description="Disordered" evidence="5">
    <location>
        <begin position="740"/>
        <end position="760"/>
    </location>
</feature>
<dbReference type="GO" id="GO:0006606">
    <property type="term" value="P:protein import into nucleus"/>
    <property type="evidence" value="ECO:0007669"/>
    <property type="project" value="TreeGrafter"/>
</dbReference>
<dbReference type="InterPro" id="IPR042538">
    <property type="entry name" value="Nucleoporin_Nup155_C_3"/>
</dbReference>
<dbReference type="InterPro" id="IPR042537">
    <property type="entry name" value="Nucleoporin_Nup155_C_2"/>
</dbReference>
<dbReference type="GO" id="GO:0036228">
    <property type="term" value="P:protein localization to nuclear inner membrane"/>
    <property type="evidence" value="ECO:0007669"/>
    <property type="project" value="TreeGrafter"/>
</dbReference>
<dbReference type="PANTHER" id="PTHR10350">
    <property type="entry name" value="NUCLEAR PORE COMPLEX PROTEIN NUP155"/>
    <property type="match status" value="1"/>
</dbReference>
<keyword evidence="9" id="KW-1185">Reference proteome</keyword>
<evidence type="ECO:0000259" key="7">
    <source>
        <dbReference type="Pfam" id="PF08801"/>
    </source>
</evidence>
<dbReference type="PANTHER" id="PTHR10350:SF6">
    <property type="entry name" value="NUCLEAR PORE COMPLEX PROTEIN NUP155"/>
    <property type="match status" value="1"/>
</dbReference>
<accession>A0A9W6ZHD5</accession>
<evidence type="ECO:0000256" key="4">
    <source>
        <dbReference type="ARBA" id="ARBA00023242"/>
    </source>
</evidence>
<name>A0A9W6ZHD5_9STRA</name>
<feature type="domain" description="Nucleoporin Nup133/Nup155-like C-terminal" evidence="6">
    <location>
        <begin position="632"/>
        <end position="1342"/>
    </location>
</feature>
<dbReference type="Gene3D" id="1.25.40.440">
    <property type="entry name" value="Nucleoporin, helical domain, central subdomain"/>
    <property type="match status" value="1"/>
</dbReference>
<dbReference type="GO" id="GO:0044611">
    <property type="term" value="C:nuclear pore inner ring"/>
    <property type="evidence" value="ECO:0007669"/>
    <property type="project" value="TreeGrafter"/>
</dbReference>